<dbReference type="EMBL" id="BQNB010017062">
    <property type="protein sequence ID" value="GJT58919.1"/>
    <property type="molecule type" value="Genomic_DNA"/>
</dbReference>
<keyword evidence="3" id="KW-0695">RNA-directed DNA polymerase</keyword>
<accession>A0ABQ5F6X1</accession>
<comment type="caution">
    <text evidence="3">The sequence shown here is derived from an EMBL/GenBank/DDBJ whole genome shotgun (WGS) entry which is preliminary data.</text>
</comment>
<name>A0ABQ5F6X1_9ASTR</name>
<evidence type="ECO:0000313" key="3">
    <source>
        <dbReference type="EMBL" id="GJT58919.1"/>
    </source>
</evidence>
<feature type="compositionally biased region" description="Low complexity" evidence="1">
    <location>
        <begin position="58"/>
        <end position="69"/>
    </location>
</feature>
<dbReference type="PANTHER" id="PTHR33067:SF9">
    <property type="entry name" value="RNA-DIRECTED DNA POLYMERASE"/>
    <property type="match status" value="1"/>
</dbReference>
<keyword evidence="3" id="KW-0548">Nucleotidyltransferase</keyword>
<evidence type="ECO:0000313" key="4">
    <source>
        <dbReference type="Proteomes" id="UP001151760"/>
    </source>
</evidence>
<reference evidence="3" key="2">
    <citation type="submission" date="2022-01" db="EMBL/GenBank/DDBJ databases">
        <authorList>
            <person name="Yamashiro T."/>
            <person name="Shiraishi A."/>
            <person name="Satake H."/>
            <person name="Nakayama K."/>
        </authorList>
    </citation>
    <scope>NUCLEOTIDE SEQUENCE</scope>
</reference>
<dbReference type="Proteomes" id="UP001151760">
    <property type="component" value="Unassembled WGS sequence"/>
</dbReference>
<dbReference type="PANTHER" id="PTHR33067">
    <property type="entry name" value="RNA-DIRECTED DNA POLYMERASE-RELATED"/>
    <property type="match status" value="1"/>
</dbReference>
<feature type="compositionally biased region" description="Basic and acidic residues" evidence="1">
    <location>
        <begin position="45"/>
        <end position="57"/>
    </location>
</feature>
<keyword evidence="4" id="KW-1185">Reference proteome</keyword>
<proteinExistence type="predicted"/>
<reference evidence="3" key="1">
    <citation type="journal article" date="2022" name="Int. J. Mol. Sci.">
        <title>Draft Genome of Tanacetum Coccineum: Genomic Comparison of Closely Related Tanacetum-Family Plants.</title>
        <authorList>
            <person name="Yamashiro T."/>
            <person name="Shiraishi A."/>
            <person name="Nakayama K."/>
            <person name="Satake H."/>
        </authorList>
    </citation>
    <scope>NUCLEOTIDE SEQUENCE</scope>
</reference>
<gene>
    <name evidence="3" type="ORF">Tco_1002452</name>
</gene>
<dbReference type="GO" id="GO:0003964">
    <property type="term" value="F:RNA-directed DNA polymerase activity"/>
    <property type="evidence" value="ECO:0007669"/>
    <property type="project" value="UniProtKB-KW"/>
</dbReference>
<keyword evidence="3" id="KW-0808">Transferase</keyword>
<evidence type="ECO:0000256" key="1">
    <source>
        <dbReference type="SAM" id="MobiDB-lite"/>
    </source>
</evidence>
<feature type="region of interest" description="Disordered" evidence="1">
    <location>
        <begin position="45"/>
        <end position="69"/>
    </location>
</feature>
<feature type="signal peptide" evidence="2">
    <location>
        <begin position="1"/>
        <end position="21"/>
    </location>
</feature>
<organism evidence="3 4">
    <name type="scientific">Tanacetum coccineum</name>
    <dbReference type="NCBI Taxonomy" id="301880"/>
    <lineage>
        <taxon>Eukaryota</taxon>
        <taxon>Viridiplantae</taxon>
        <taxon>Streptophyta</taxon>
        <taxon>Embryophyta</taxon>
        <taxon>Tracheophyta</taxon>
        <taxon>Spermatophyta</taxon>
        <taxon>Magnoliopsida</taxon>
        <taxon>eudicotyledons</taxon>
        <taxon>Gunneridae</taxon>
        <taxon>Pentapetalae</taxon>
        <taxon>asterids</taxon>
        <taxon>campanulids</taxon>
        <taxon>Asterales</taxon>
        <taxon>Asteraceae</taxon>
        <taxon>Asteroideae</taxon>
        <taxon>Anthemideae</taxon>
        <taxon>Anthemidinae</taxon>
        <taxon>Tanacetum</taxon>
    </lineage>
</organism>
<protein>
    <submittedName>
        <fullName evidence="3">Reverse transcriptase domain-containing protein</fullName>
    </submittedName>
</protein>
<feature type="chain" id="PRO_5046495548" evidence="2">
    <location>
        <begin position="22"/>
        <end position="626"/>
    </location>
</feature>
<keyword evidence="2" id="KW-0732">Signal</keyword>
<sequence>MLSFLRIFFLLRILKLKKNDSANVFQDINHIFFFDIENPEIPNDDERVANDLNKNKSDSSSSSVSGSNNNTADDALSWLCEHKSSRFLVLVRNLNCLREEKPLEVNGYIRLSLSGEIDRYKARLVAQGFDQKEGIDYEETFSPVVKMVTELSIPGISSKRPLSKGPHLDKDYPLNEEVKQVKEVRYGELGRTMPFNRNNGGGQILAETIKKYIKEASMRQVKQDEWVTTLANEAVTKTDKNKDFKEIFTDDGAPLYTPFDYSLEEIEYFLANSGFSDNDEFKNVTSIPDNDLKQTSPKQTTTNYIEPYVPLIPFPRRLEQHTEEALIHKTMESLKKIKLNRPFLKEIRQSNEYPKFMMDLEKDPGSFILPCSIGRLDFNNALADLGSSISIMPFSMYKRLGTSDDVNDIEGIIDYLEPTSYDGFVDLDEEEYNKRRCTDDEDAYEHVRMVLEIVDLFHFPGVTHDAIMLGYCHPFITTKKLEEIRNFKQERDETLDHAWERYNDLIYQCLLHDLNYQQKVHIFYTGEKVKAITTMGKENMKDPVPHNLSPTPFLGHLKEQIGSHYSTRETVCMIGNPKEIHNTKAQEDEGDMDVGWDITSKDVKRLRIQQLGGNLFETARLIFHLV</sequence>
<evidence type="ECO:0000256" key="2">
    <source>
        <dbReference type="SAM" id="SignalP"/>
    </source>
</evidence>